<feature type="transmembrane region" description="Helical" evidence="6">
    <location>
        <begin position="239"/>
        <end position="260"/>
    </location>
</feature>
<keyword evidence="4 6" id="KW-1133">Transmembrane helix</keyword>
<evidence type="ECO:0000256" key="4">
    <source>
        <dbReference type="ARBA" id="ARBA00022989"/>
    </source>
</evidence>
<gene>
    <name evidence="8" type="ORF">KL86DYS1_30167</name>
</gene>
<dbReference type="EMBL" id="FLUM01000003">
    <property type="protein sequence ID" value="SBW02036.1"/>
    <property type="molecule type" value="Genomic_DNA"/>
</dbReference>
<dbReference type="InterPro" id="IPR051449">
    <property type="entry name" value="ABC-2_transporter_component"/>
</dbReference>
<organism evidence="8">
    <name type="scientific">uncultured Dysgonomonas sp</name>
    <dbReference type="NCBI Taxonomy" id="206096"/>
    <lineage>
        <taxon>Bacteria</taxon>
        <taxon>Pseudomonadati</taxon>
        <taxon>Bacteroidota</taxon>
        <taxon>Bacteroidia</taxon>
        <taxon>Bacteroidales</taxon>
        <taxon>Dysgonomonadaceae</taxon>
        <taxon>Dysgonomonas</taxon>
        <taxon>environmental samples</taxon>
    </lineage>
</organism>
<evidence type="ECO:0000256" key="2">
    <source>
        <dbReference type="ARBA" id="ARBA00022475"/>
    </source>
</evidence>
<evidence type="ECO:0000256" key="1">
    <source>
        <dbReference type="ARBA" id="ARBA00004651"/>
    </source>
</evidence>
<dbReference type="GO" id="GO:0140359">
    <property type="term" value="F:ABC-type transporter activity"/>
    <property type="evidence" value="ECO:0007669"/>
    <property type="project" value="InterPro"/>
</dbReference>
<feature type="transmembrane region" description="Helical" evidence="6">
    <location>
        <begin position="23"/>
        <end position="43"/>
    </location>
</feature>
<evidence type="ECO:0000256" key="5">
    <source>
        <dbReference type="ARBA" id="ARBA00023136"/>
    </source>
</evidence>
<dbReference type="RefSeq" id="WP_296941902.1">
    <property type="nucleotide sequence ID" value="NZ_LT599032.1"/>
</dbReference>
<evidence type="ECO:0000313" key="8">
    <source>
        <dbReference type="EMBL" id="SBW02036.1"/>
    </source>
</evidence>
<comment type="subcellular location">
    <subcellularLocation>
        <location evidence="1">Cell membrane</location>
        <topology evidence="1">Multi-pass membrane protein</topology>
    </subcellularLocation>
</comment>
<dbReference type="Gene3D" id="3.40.1710.10">
    <property type="entry name" value="abc type-2 transporter like domain"/>
    <property type="match status" value="1"/>
</dbReference>
<accession>A0A212JRG4</accession>
<proteinExistence type="predicted"/>
<keyword evidence="3 6" id="KW-0812">Transmembrane</keyword>
<dbReference type="AlphaFoldDB" id="A0A212JRG4"/>
<dbReference type="InterPro" id="IPR013525">
    <property type="entry name" value="ABC2_TM"/>
</dbReference>
<sequence>MTQETGIFTIFKREWLRISTSKICIWGIFVAPLLSMIILLWMMSSGLPSRIPIAVVDLDNTTTTRTLIRQLDAFEKTDIKYKSLSFREARQQMERMEIYAILTIPKDFTKDAISGNRPKLVYYTNNAFLISGSLLFQDLKTISTLASASVGLQTAEAKGFTENQIMPILQPITIDAHPLGNPWLNYSVYLNNILMPGILQLIILMFTVSCFGSEIKAGNGRYLMAMGDNSILKVIIGKLLPYTIIYTGIAFFFISIFYYINKFPLHSGFWPMFLNYFCLILAAQGMGVILLGIFRNYRLSLSIASLIGMVSFSITGFSFSTLAMDGSLSALSNFFPLRHFFLIYVDQALNGVPVGYSMYQYAALLMFLLLAVFFFGVIRKMLTDNIYEE</sequence>
<keyword evidence="5 6" id="KW-0472">Membrane</keyword>
<feature type="transmembrane region" description="Helical" evidence="6">
    <location>
        <begin position="301"/>
        <end position="324"/>
    </location>
</feature>
<dbReference type="Pfam" id="PF12698">
    <property type="entry name" value="ABC2_membrane_3"/>
    <property type="match status" value="1"/>
</dbReference>
<feature type="transmembrane region" description="Helical" evidence="6">
    <location>
        <begin position="272"/>
        <end position="294"/>
    </location>
</feature>
<feature type="transmembrane region" description="Helical" evidence="6">
    <location>
        <begin position="193"/>
        <end position="218"/>
    </location>
</feature>
<dbReference type="PANTHER" id="PTHR30294">
    <property type="entry name" value="MEMBRANE COMPONENT OF ABC TRANSPORTER YHHJ-RELATED"/>
    <property type="match status" value="1"/>
</dbReference>
<evidence type="ECO:0000256" key="3">
    <source>
        <dbReference type="ARBA" id="ARBA00022692"/>
    </source>
</evidence>
<evidence type="ECO:0000259" key="7">
    <source>
        <dbReference type="Pfam" id="PF12698"/>
    </source>
</evidence>
<evidence type="ECO:0000256" key="6">
    <source>
        <dbReference type="SAM" id="Phobius"/>
    </source>
</evidence>
<keyword evidence="2" id="KW-1003">Cell membrane</keyword>
<feature type="domain" description="ABC-2 type transporter transmembrane" evidence="7">
    <location>
        <begin position="25"/>
        <end position="378"/>
    </location>
</feature>
<dbReference type="PANTHER" id="PTHR30294:SF47">
    <property type="entry name" value="INNER MEMBRANE TRANSPORT PERMEASE YHHJ"/>
    <property type="match status" value="1"/>
</dbReference>
<dbReference type="GO" id="GO:0005886">
    <property type="term" value="C:plasma membrane"/>
    <property type="evidence" value="ECO:0007669"/>
    <property type="project" value="UniProtKB-SubCell"/>
</dbReference>
<reference evidence="8" key="1">
    <citation type="submission" date="2016-04" db="EMBL/GenBank/DDBJ databases">
        <authorList>
            <person name="Evans L.H."/>
            <person name="Alamgir A."/>
            <person name="Owens N."/>
            <person name="Weber N.D."/>
            <person name="Virtaneva K."/>
            <person name="Barbian K."/>
            <person name="Babar A."/>
            <person name="Rosenke K."/>
        </authorList>
    </citation>
    <scope>NUCLEOTIDE SEQUENCE</scope>
    <source>
        <strain evidence="8">86-1</strain>
    </source>
</reference>
<feature type="transmembrane region" description="Helical" evidence="6">
    <location>
        <begin position="358"/>
        <end position="378"/>
    </location>
</feature>
<name>A0A212JRG4_9BACT</name>
<protein>
    <recommendedName>
        <fullName evidence="7">ABC-2 type transporter transmembrane domain-containing protein</fullName>
    </recommendedName>
</protein>